<dbReference type="PROSITE" id="PS00028">
    <property type="entry name" value="ZINC_FINGER_C2H2_1"/>
    <property type="match status" value="2"/>
</dbReference>
<dbReference type="SUPFAM" id="SSF57667">
    <property type="entry name" value="beta-beta-alpha zinc fingers"/>
    <property type="match status" value="1"/>
</dbReference>
<feature type="domain" description="C2H2-type" evidence="7">
    <location>
        <begin position="216"/>
        <end position="243"/>
    </location>
</feature>
<evidence type="ECO:0000313" key="9">
    <source>
        <dbReference type="Proteomes" id="UP000603453"/>
    </source>
</evidence>
<feature type="compositionally biased region" description="Polar residues" evidence="6">
    <location>
        <begin position="160"/>
        <end position="171"/>
    </location>
</feature>
<dbReference type="SMART" id="SM00355">
    <property type="entry name" value="ZnF_C2H2"/>
    <property type="match status" value="2"/>
</dbReference>
<dbReference type="FunFam" id="3.30.160.60:FF:000100">
    <property type="entry name" value="Zinc finger 45-like"/>
    <property type="match status" value="1"/>
</dbReference>
<evidence type="ECO:0000259" key="7">
    <source>
        <dbReference type="PROSITE" id="PS50157"/>
    </source>
</evidence>
<dbReference type="GO" id="GO:0000785">
    <property type="term" value="C:chromatin"/>
    <property type="evidence" value="ECO:0007669"/>
    <property type="project" value="TreeGrafter"/>
</dbReference>
<keyword evidence="3 5" id="KW-0863">Zinc-finger</keyword>
<dbReference type="FunFam" id="3.30.160.60:FF:000358">
    <property type="entry name" value="zinc finger protein 24"/>
    <property type="match status" value="1"/>
</dbReference>
<evidence type="ECO:0000256" key="6">
    <source>
        <dbReference type="SAM" id="MobiDB-lite"/>
    </source>
</evidence>
<proteinExistence type="predicted"/>
<feature type="domain" description="C2H2-type" evidence="7">
    <location>
        <begin position="244"/>
        <end position="273"/>
    </location>
</feature>
<dbReference type="GO" id="GO:0000981">
    <property type="term" value="F:DNA-binding transcription factor activity, RNA polymerase II-specific"/>
    <property type="evidence" value="ECO:0007669"/>
    <property type="project" value="TreeGrafter"/>
</dbReference>
<protein>
    <recommendedName>
        <fullName evidence="7">C2H2-type domain-containing protein</fullName>
    </recommendedName>
</protein>
<name>A0A8H7QYB3_9FUNG</name>
<dbReference type="InterPro" id="IPR013087">
    <property type="entry name" value="Znf_C2H2_type"/>
</dbReference>
<dbReference type="GO" id="GO:0000978">
    <property type="term" value="F:RNA polymerase II cis-regulatory region sequence-specific DNA binding"/>
    <property type="evidence" value="ECO:0007669"/>
    <property type="project" value="TreeGrafter"/>
</dbReference>
<keyword evidence="4" id="KW-0862">Zinc</keyword>
<evidence type="ECO:0000256" key="1">
    <source>
        <dbReference type="ARBA" id="ARBA00022723"/>
    </source>
</evidence>
<evidence type="ECO:0000256" key="3">
    <source>
        <dbReference type="ARBA" id="ARBA00022771"/>
    </source>
</evidence>
<dbReference type="Gene3D" id="3.30.160.60">
    <property type="entry name" value="Classic Zinc Finger"/>
    <property type="match status" value="2"/>
</dbReference>
<comment type="caution">
    <text evidence="8">The sequence shown here is derived from an EMBL/GenBank/DDBJ whole genome shotgun (WGS) entry which is preliminary data.</text>
</comment>
<feature type="region of interest" description="Disordered" evidence="6">
    <location>
        <begin position="133"/>
        <end position="213"/>
    </location>
</feature>
<dbReference type="OrthoDB" id="6077919at2759"/>
<keyword evidence="2" id="KW-0677">Repeat</keyword>
<dbReference type="EMBL" id="JAEPRD010000082">
    <property type="protein sequence ID" value="KAG2200562.1"/>
    <property type="molecule type" value="Genomic_DNA"/>
</dbReference>
<dbReference type="InterPro" id="IPR036236">
    <property type="entry name" value="Znf_C2H2_sf"/>
</dbReference>
<dbReference type="Pfam" id="PF00096">
    <property type="entry name" value="zf-C2H2"/>
    <property type="match status" value="2"/>
</dbReference>
<sequence length="285" mass="32397">MISNIYPDMNFAHQTPFYHGTPISSGSKHNQRNDAMANSTHSFNQYHPQTLPVISNHQQYPISSLPNNYSFLPSTLNSQQPYQHQPWKSGRTSNELMLSHEIMLPSSAPYLQRNVYNNESSLSVDSYRHQLNNNIYNHGNNDNRYLSSSPTLSTSPTTSMLMYNNQQGSRMSTHEHSHYRRSSMNTSRSSSPSSASYTTAYHEHTRSPSPGNNKRYICRLCHKRFTRPSSLTTHMYSHTGEKPFKCTFDGCGRNFSVVSNLRRHAKIHGNGNPSISTSSSTAYSY</sequence>
<dbReference type="PANTHER" id="PTHR14003">
    <property type="entry name" value="TRANSCRIPTIONAL REPRESSOR PROTEIN YY"/>
    <property type="match status" value="1"/>
</dbReference>
<dbReference type="GO" id="GO:0031519">
    <property type="term" value="C:PcG protein complex"/>
    <property type="evidence" value="ECO:0007669"/>
    <property type="project" value="TreeGrafter"/>
</dbReference>
<feature type="compositionally biased region" description="Low complexity" evidence="6">
    <location>
        <begin position="182"/>
        <end position="200"/>
    </location>
</feature>
<feature type="compositionally biased region" description="Low complexity" evidence="6">
    <location>
        <begin position="133"/>
        <end position="159"/>
    </location>
</feature>
<evidence type="ECO:0000256" key="4">
    <source>
        <dbReference type="ARBA" id="ARBA00022833"/>
    </source>
</evidence>
<evidence type="ECO:0000256" key="5">
    <source>
        <dbReference type="PROSITE-ProRule" id="PRU00042"/>
    </source>
</evidence>
<evidence type="ECO:0000256" key="2">
    <source>
        <dbReference type="ARBA" id="ARBA00022737"/>
    </source>
</evidence>
<gene>
    <name evidence="8" type="ORF">INT47_012348</name>
</gene>
<dbReference type="Proteomes" id="UP000603453">
    <property type="component" value="Unassembled WGS sequence"/>
</dbReference>
<reference evidence="8" key="1">
    <citation type="submission" date="2020-12" db="EMBL/GenBank/DDBJ databases">
        <title>Metabolic potential, ecology and presence of endohyphal bacteria is reflected in genomic diversity of Mucoromycotina.</title>
        <authorList>
            <person name="Muszewska A."/>
            <person name="Okrasinska A."/>
            <person name="Steczkiewicz K."/>
            <person name="Drgas O."/>
            <person name="Orlowska M."/>
            <person name="Perlinska-Lenart U."/>
            <person name="Aleksandrzak-Piekarczyk T."/>
            <person name="Szatraj K."/>
            <person name="Zielenkiewicz U."/>
            <person name="Pilsyk S."/>
            <person name="Malc E."/>
            <person name="Mieczkowski P."/>
            <person name="Kruszewska J.S."/>
            <person name="Biernat P."/>
            <person name="Pawlowska J."/>
        </authorList>
    </citation>
    <scope>NUCLEOTIDE SEQUENCE</scope>
    <source>
        <strain evidence="8">WA0000017839</strain>
    </source>
</reference>
<keyword evidence="9" id="KW-1185">Reference proteome</keyword>
<dbReference type="GO" id="GO:0008270">
    <property type="term" value="F:zinc ion binding"/>
    <property type="evidence" value="ECO:0007669"/>
    <property type="project" value="UniProtKB-KW"/>
</dbReference>
<organism evidence="8 9">
    <name type="scientific">Mucor saturninus</name>
    <dbReference type="NCBI Taxonomy" id="64648"/>
    <lineage>
        <taxon>Eukaryota</taxon>
        <taxon>Fungi</taxon>
        <taxon>Fungi incertae sedis</taxon>
        <taxon>Mucoromycota</taxon>
        <taxon>Mucoromycotina</taxon>
        <taxon>Mucoromycetes</taxon>
        <taxon>Mucorales</taxon>
        <taxon>Mucorineae</taxon>
        <taxon>Mucoraceae</taxon>
        <taxon>Mucor</taxon>
    </lineage>
</organism>
<accession>A0A8H7QYB3</accession>
<keyword evidence="1" id="KW-0479">Metal-binding</keyword>
<dbReference type="AlphaFoldDB" id="A0A8H7QYB3"/>
<dbReference type="PROSITE" id="PS50157">
    <property type="entry name" value="ZINC_FINGER_C2H2_2"/>
    <property type="match status" value="2"/>
</dbReference>
<evidence type="ECO:0000313" key="8">
    <source>
        <dbReference type="EMBL" id="KAG2200562.1"/>
    </source>
</evidence>
<dbReference type="GO" id="GO:0005667">
    <property type="term" value="C:transcription regulator complex"/>
    <property type="evidence" value="ECO:0007669"/>
    <property type="project" value="TreeGrafter"/>
</dbReference>
<dbReference type="PANTHER" id="PTHR14003:SF19">
    <property type="entry name" value="YY2 TRANSCRIPTION FACTOR"/>
    <property type="match status" value="1"/>
</dbReference>